<dbReference type="PANTHER" id="PTHR34984:SF1">
    <property type="entry name" value="CARBON STORAGE REGULATOR"/>
    <property type="match status" value="1"/>
</dbReference>
<keyword evidence="1 5" id="KW-0963">Cytoplasm</keyword>
<dbReference type="GO" id="GO:0005829">
    <property type="term" value="C:cytosol"/>
    <property type="evidence" value="ECO:0007669"/>
    <property type="project" value="TreeGrafter"/>
</dbReference>
<dbReference type="Pfam" id="PF02599">
    <property type="entry name" value="CsrA"/>
    <property type="match status" value="1"/>
</dbReference>
<dbReference type="GO" id="GO:0048027">
    <property type="term" value="F:mRNA 5'-UTR binding"/>
    <property type="evidence" value="ECO:0007669"/>
    <property type="project" value="UniProtKB-UniRule"/>
</dbReference>
<keyword evidence="4 5" id="KW-0010">Activator</keyword>
<dbReference type="GO" id="GO:0006402">
    <property type="term" value="P:mRNA catabolic process"/>
    <property type="evidence" value="ECO:0007669"/>
    <property type="project" value="InterPro"/>
</dbReference>
<evidence type="ECO:0000256" key="3">
    <source>
        <dbReference type="ARBA" id="ARBA00022884"/>
    </source>
</evidence>
<dbReference type="AlphaFoldDB" id="A0A5E7QIN0"/>
<keyword evidence="3 5" id="KW-0694">RNA-binding</keyword>
<dbReference type="InterPro" id="IPR036107">
    <property type="entry name" value="CsrA_sf"/>
</dbReference>
<comment type="function">
    <text evidence="5">A key translational regulator that binds mRNA to regulate translation initiation and/or mRNA stability. Mediates global changes in gene expression, shifting from rapid growth to stress survival by linking envelope stress, the stringent response and the catabolite repression systems. Usually binds in the 5'-UTR; binding at or near the Shine-Dalgarno sequence prevents ribosome-binding, repressing translation, binding elsewhere in the 5'-UTR can activate translation and/or stabilize the mRNA. Its function is antagonized by small RNA(s).</text>
</comment>
<comment type="subcellular location">
    <subcellularLocation>
        <location evidence="5">Cytoplasm</location>
    </subcellularLocation>
</comment>
<dbReference type="NCBIfam" id="TIGR00202">
    <property type="entry name" value="csrA"/>
    <property type="match status" value="1"/>
</dbReference>
<dbReference type="EMBL" id="CABVIK010000052">
    <property type="protein sequence ID" value="VVP62096.1"/>
    <property type="molecule type" value="Genomic_DNA"/>
</dbReference>
<dbReference type="Gene3D" id="2.60.40.4380">
    <property type="entry name" value="Translational regulator CsrA"/>
    <property type="match status" value="1"/>
</dbReference>
<proteinExistence type="inferred from homology"/>
<name>A0A5E7QIN0_PSEFL</name>
<dbReference type="PANTHER" id="PTHR34984">
    <property type="entry name" value="CARBON STORAGE REGULATOR"/>
    <property type="match status" value="1"/>
</dbReference>
<dbReference type="RefSeq" id="WP_154914347.1">
    <property type="nucleotide sequence ID" value="NZ_CABVIK010000052.1"/>
</dbReference>
<comment type="similarity">
    <text evidence="5">Belongs to the CsrA/RsmA family.</text>
</comment>
<evidence type="ECO:0000256" key="5">
    <source>
        <dbReference type="HAMAP-Rule" id="MF_00167"/>
    </source>
</evidence>
<dbReference type="GO" id="GO:0045947">
    <property type="term" value="P:negative regulation of translational initiation"/>
    <property type="evidence" value="ECO:0007669"/>
    <property type="project" value="UniProtKB-UniRule"/>
</dbReference>
<comment type="subunit">
    <text evidence="5">Homodimer; the beta-strands of each monomer intercalate to form a hydrophobic core, while the alpha-helices form wings that extend away from the core.</text>
</comment>
<dbReference type="GO" id="GO:0045948">
    <property type="term" value="P:positive regulation of translational initiation"/>
    <property type="evidence" value="ECO:0007669"/>
    <property type="project" value="UniProtKB-UniRule"/>
</dbReference>
<keyword evidence="5" id="KW-0678">Repressor</keyword>
<dbReference type="InterPro" id="IPR003751">
    <property type="entry name" value="CsrA"/>
</dbReference>
<accession>A0A5E7QIN0</accession>
<gene>
    <name evidence="6" type="primary">csrA_2</name>
    <name evidence="5" type="synonym">csrA</name>
    <name evidence="6" type="ORF">PS870_06526</name>
</gene>
<dbReference type="NCBIfam" id="NF002469">
    <property type="entry name" value="PRK01712.1"/>
    <property type="match status" value="1"/>
</dbReference>
<evidence type="ECO:0000256" key="1">
    <source>
        <dbReference type="ARBA" id="ARBA00022490"/>
    </source>
</evidence>
<evidence type="ECO:0000256" key="2">
    <source>
        <dbReference type="ARBA" id="ARBA00022845"/>
    </source>
</evidence>
<dbReference type="GO" id="GO:0006109">
    <property type="term" value="P:regulation of carbohydrate metabolic process"/>
    <property type="evidence" value="ECO:0007669"/>
    <property type="project" value="UniProtKB-UniRule"/>
</dbReference>
<organism evidence="6 7">
    <name type="scientific">Pseudomonas fluorescens</name>
    <dbReference type="NCBI Taxonomy" id="294"/>
    <lineage>
        <taxon>Bacteria</taxon>
        <taxon>Pseudomonadati</taxon>
        <taxon>Pseudomonadota</taxon>
        <taxon>Gammaproteobacteria</taxon>
        <taxon>Pseudomonadales</taxon>
        <taxon>Pseudomonadaceae</taxon>
        <taxon>Pseudomonas</taxon>
    </lineage>
</organism>
<evidence type="ECO:0000313" key="7">
    <source>
        <dbReference type="Proteomes" id="UP000349468"/>
    </source>
</evidence>
<reference evidence="6 7" key="1">
    <citation type="submission" date="2019-09" db="EMBL/GenBank/DDBJ databases">
        <authorList>
            <person name="Chandra G."/>
            <person name="Truman W A."/>
        </authorList>
    </citation>
    <scope>NUCLEOTIDE SEQUENCE [LARGE SCALE GENOMIC DNA]</scope>
    <source>
        <strain evidence="6">PS870</strain>
    </source>
</reference>
<sequence length="59" mass="6687">MLILDLQLGETIRINNDIRVTVAVDCGKQVRVGVEAPESVGVHREEIYQRIQAEKLEQL</sequence>
<keyword evidence="2 5" id="KW-0810">Translation regulation</keyword>
<evidence type="ECO:0000256" key="4">
    <source>
        <dbReference type="ARBA" id="ARBA00023159"/>
    </source>
</evidence>
<protein>
    <recommendedName>
        <fullName evidence="5">Translational regulator CsrA</fullName>
    </recommendedName>
    <alternativeName>
        <fullName evidence="5">Carbon storage regulator</fullName>
    </alternativeName>
</protein>
<dbReference type="SUPFAM" id="SSF117130">
    <property type="entry name" value="CsrA-like"/>
    <property type="match status" value="1"/>
</dbReference>
<evidence type="ECO:0000313" key="6">
    <source>
        <dbReference type="EMBL" id="VVP62096.1"/>
    </source>
</evidence>
<dbReference type="Proteomes" id="UP000349468">
    <property type="component" value="Unassembled WGS sequence"/>
</dbReference>
<dbReference type="HAMAP" id="MF_00167">
    <property type="entry name" value="CsrA"/>
    <property type="match status" value="1"/>
</dbReference>